<accession>A0A149TZC2</accession>
<dbReference type="AlphaFoldDB" id="A0A149TZC2"/>
<comment type="caution">
    <text evidence="1">The sequence shown here is derived from an EMBL/GenBank/DDBJ whole genome shotgun (WGS) entry which is preliminary data.</text>
</comment>
<dbReference type="Proteomes" id="UP000075360">
    <property type="component" value="Unassembled WGS sequence"/>
</dbReference>
<organism evidence="1 2">
    <name type="scientific">Acetobacter senegalensis</name>
    <dbReference type="NCBI Taxonomy" id="446692"/>
    <lineage>
        <taxon>Bacteria</taxon>
        <taxon>Pseudomonadati</taxon>
        <taxon>Pseudomonadota</taxon>
        <taxon>Alphaproteobacteria</taxon>
        <taxon>Acetobacterales</taxon>
        <taxon>Acetobacteraceae</taxon>
        <taxon>Acetobacter</taxon>
    </lineage>
</organism>
<dbReference type="Gene3D" id="3.40.50.10330">
    <property type="entry name" value="Probable inorganic polyphosphate/atp-NAD kinase, domain 1"/>
    <property type="match status" value="1"/>
</dbReference>
<dbReference type="OrthoDB" id="8557048at2"/>
<dbReference type="GO" id="GO:0016301">
    <property type="term" value="F:kinase activity"/>
    <property type="evidence" value="ECO:0007669"/>
    <property type="project" value="InterPro"/>
</dbReference>
<gene>
    <name evidence="1" type="ORF">AD948_11575</name>
</gene>
<evidence type="ECO:0000313" key="2">
    <source>
        <dbReference type="Proteomes" id="UP000075360"/>
    </source>
</evidence>
<dbReference type="InterPro" id="IPR001206">
    <property type="entry name" value="Diacylglycerol_kinase_cat_dom"/>
</dbReference>
<dbReference type="Pfam" id="PF00781">
    <property type="entry name" value="DAGK_cat"/>
    <property type="match status" value="1"/>
</dbReference>
<sequence>MPDRFALIHNSRSRRNLKADRQYLATARDMLGPMFYAPDTSLALQETIEDLARQQVECLVVDGGDGTVGKVLSVLYASSYPNHRLPKIAVLPSGNTNLIAADVGFGLRGVEALQRLQDLARTQQLQCEVKERQPLVLSWPGQDRAAELGFFGGLGAFTRAIEIAHQPAILKNYAHDAAVLATFALTARQLLTPRLRQGWLNGTPLGVGLEGNAAEMHDCFLFLCTGLQCLPHGIWPFWKPEGEADRGISYLDVAARPERLTKAIWNLVRGRAPAWIQNSSSYHSGSSERIRLRTEQSFVLDGEVLDTGPDHCLDITAGPVVSFLQA</sequence>
<name>A0A149TZC2_9PROT</name>
<protein>
    <submittedName>
        <fullName evidence="1">DeoR family transcriptional regulator</fullName>
    </submittedName>
</protein>
<dbReference type="RefSeq" id="WP_061472099.1">
    <property type="nucleotide sequence ID" value="NZ_JAIMFP010000009.1"/>
</dbReference>
<dbReference type="SUPFAM" id="SSF111331">
    <property type="entry name" value="NAD kinase/diacylglycerol kinase-like"/>
    <property type="match status" value="1"/>
</dbReference>
<dbReference type="InterPro" id="IPR016064">
    <property type="entry name" value="NAD/diacylglycerol_kinase_sf"/>
</dbReference>
<dbReference type="PROSITE" id="PS50146">
    <property type="entry name" value="DAGK"/>
    <property type="match status" value="1"/>
</dbReference>
<reference evidence="1 2" key="1">
    <citation type="submission" date="2015-06" db="EMBL/GenBank/DDBJ databases">
        <title>Improved classification and identification of acetic acid bacteria using matrix-assisted laser desorption/ionization time-of-flight mass spectrometry; Gluconobacter nephelii and Gluconobacter uchimurae are later heterotypic synonyms of Gluconobacter japonicus and Gluconobacter oxydans, respectively.</title>
        <authorList>
            <person name="Li L."/>
            <person name="Cleenwerck I."/>
            <person name="De Vuyst L."/>
            <person name="Vandamme P."/>
        </authorList>
    </citation>
    <scope>NUCLEOTIDE SEQUENCE [LARGE SCALE GENOMIC DNA]</scope>
    <source>
        <strain evidence="1 2">LMG 23690</strain>
    </source>
</reference>
<dbReference type="EMBL" id="LHZU01000137">
    <property type="protein sequence ID" value="KXV58523.1"/>
    <property type="molecule type" value="Genomic_DNA"/>
</dbReference>
<proteinExistence type="predicted"/>
<evidence type="ECO:0000313" key="1">
    <source>
        <dbReference type="EMBL" id="KXV58523.1"/>
    </source>
</evidence>
<dbReference type="PATRIC" id="fig|446692.4.peg.1967"/>
<dbReference type="InterPro" id="IPR017438">
    <property type="entry name" value="ATP-NAD_kinase_N"/>
</dbReference>